<gene>
    <name evidence="10" type="primary">pstB</name>
    <name evidence="10" type="ORF">GCM10023165_24060</name>
</gene>
<dbReference type="RefSeq" id="WP_345538083.1">
    <property type="nucleotide sequence ID" value="NZ_BAABGJ010000020.1"/>
</dbReference>
<evidence type="ECO:0000256" key="4">
    <source>
        <dbReference type="ARBA" id="ARBA00022592"/>
    </source>
</evidence>
<dbReference type="Gene3D" id="3.40.50.300">
    <property type="entry name" value="P-loop containing nucleotide triphosphate hydrolases"/>
    <property type="match status" value="1"/>
</dbReference>
<dbReference type="InterPro" id="IPR003439">
    <property type="entry name" value="ABC_transporter-like_ATP-bd"/>
</dbReference>
<keyword evidence="7" id="KW-1278">Translocase</keyword>
<sequence>MPNPTVASAAQTRAKISVKDLNFYYGKFHALKGINLEIPENKVTAFIGPSGCGKSTLLRTFNRMFELYPEQRAEGVIALDGEDLLSSKQDVALIRAKVGMVFQKPTPFPMSIYDNIAFGVKLFENLSASDMDDRVEWALKKAALWTEVRDKLQQSGSGLSGGQQQRLCIARGIAIKPEVLLLDEPCSALDPISTAKIEELIAELKNEYTVVIVTHNMQQAARCSDYTAYMYLGDLIEFGATEELFFKPKRKETEDYITGRFG</sequence>
<feature type="domain" description="ABC transporter" evidence="9">
    <location>
        <begin position="16"/>
        <end position="257"/>
    </location>
</feature>
<dbReference type="EMBL" id="BAABGJ010000020">
    <property type="protein sequence ID" value="GAA4342369.1"/>
    <property type="molecule type" value="Genomic_DNA"/>
</dbReference>
<evidence type="ECO:0000256" key="6">
    <source>
        <dbReference type="ARBA" id="ARBA00022840"/>
    </source>
</evidence>
<dbReference type="SUPFAM" id="SSF52540">
    <property type="entry name" value="P-loop containing nucleoside triphosphate hydrolases"/>
    <property type="match status" value="1"/>
</dbReference>
<evidence type="ECO:0000256" key="1">
    <source>
        <dbReference type="ARBA" id="ARBA00022448"/>
    </source>
</evidence>
<keyword evidence="4" id="KW-0592">Phosphate transport</keyword>
<evidence type="ECO:0000256" key="5">
    <source>
        <dbReference type="ARBA" id="ARBA00022741"/>
    </source>
</evidence>
<dbReference type="InterPro" id="IPR003593">
    <property type="entry name" value="AAA+_ATPase"/>
</dbReference>
<dbReference type="InterPro" id="IPR005670">
    <property type="entry name" value="PstB-like"/>
</dbReference>
<accession>A0ABP8HPS3</accession>
<dbReference type="PANTHER" id="PTHR43423">
    <property type="entry name" value="ABC TRANSPORTER I FAMILY MEMBER 17"/>
    <property type="match status" value="1"/>
</dbReference>
<dbReference type="CDD" id="cd03260">
    <property type="entry name" value="ABC_PstB_phosphate_transporter"/>
    <property type="match status" value="1"/>
</dbReference>
<evidence type="ECO:0000313" key="10">
    <source>
        <dbReference type="EMBL" id="GAA4342369.1"/>
    </source>
</evidence>
<organism evidence="10 11">
    <name type="scientific">Variovorax defluvii</name>
    <dbReference type="NCBI Taxonomy" id="913761"/>
    <lineage>
        <taxon>Bacteria</taxon>
        <taxon>Pseudomonadati</taxon>
        <taxon>Pseudomonadota</taxon>
        <taxon>Betaproteobacteria</taxon>
        <taxon>Burkholderiales</taxon>
        <taxon>Comamonadaceae</taxon>
        <taxon>Variovorax</taxon>
    </lineage>
</organism>
<reference evidence="11" key="1">
    <citation type="journal article" date="2019" name="Int. J. Syst. Evol. Microbiol.">
        <title>The Global Catalogue of Microorganisms (GCM) 10K type strain sequencing project: providing services to taxonomists for standard genome sequencing and annotation.</title>
        <authorList>
            <consortium name="The Broad Institute Genomics Platform"/>
            <consortium name="The Broad Institute Genome Sequencing Center for Infectious Disease"/>
            <person name="Wu L."/>
            <person name="Ma J."/>
        </authorList>
    </citation>
    <scope>NUCLEOTIDE SEQUENCE [LARGE SCALE GENOMIC DNA]</scope>
    <source>
        <strain evidence="11">JCM 17804</strain>
    </source>
</reference>
<keyword evidence="3" id="KW-0997">Cell inner membrane</keyword>
<comment type="caution">
    <text evidence="10">The sequence shown here is derived from an EMBL/GenBank/DDBJ whole genome shotgun (WGS) entry which is preliminary data.</text>
</comment>
<dbReference type="Pfam" id="PF00005">
    <property type="entry name" value="ABC_tran"/>
    <property type="match status" value="1"/>
</dbReference>
<evidence type="ECO:0000256" key="3">
    <source>
        <dbReference type="ARBA" id="ARBA00022519"/>
    </source>
</evidence>
<dbReference type="SMART" id="SM00382">
    <property type="entry name" value="AAA"/>
    <property type="match status" value="1"/>
</dbReference>
<evidence type="ECO:0000256" key="7">
    <source>
        <dbReference type="ARBA" id="ARBA00022967"/>
    </source>
</evidence>
<keyword evidence="1" id="KW-0813">Transport</keyword>
<keyword evidence="8" id="KW-0472">Membrane</keyword>
<dbReference type="Proteomes" id="UP001500975">
    <property type="component" value="Unassembled WGS sequence"/>
</dbReference>
<keyword evidence="11" id="KW-1185">Reference proteome</keyword>
<dbReference type="NCBIfam" id="TIGR00972">
    <property type="entry name" value="3a0107s01c2"/>
    <property type="match status" value="1"/>
</dbReference>
<protein>
    <submittedName>
        <fullName evidence="10">Phosphate ABC transporter ATP-binding protein PstB</fullName>
    </submittedName>
</protein>
<evidence type="ECO:0000313" key="11">
    <source>
        <dbReference type="Proteomes" id="UP001500975"/>
    </source>
</evidence>
<evidence type="ECO:0000259" key="9">
    <source>
        <dbReference type="PROSITE" id="PS50893"/>
    </source>
</evidence>
<dbReference type="GO" id="GO:0005524">
    <property type="term" value="F:ATP binding"/>
    <property type="evidence" value="ECO:0007669"/>
    <property type="project" value="UniProtKB-KW"/>
</dbReference>
<keyword evidence="2" id="KW-1003">Cell membrane</keyword>
<dbReference type="PANTHER" id="PTHR43423:SF3">
    <property type="entry name" value="PHOSPHATE IMPORT ATP-BINDING PROTEIN PSTB"/>
    <property type="match status" value="1"/>
</dbReference>
<evidence type="ECO:0000256" key="8">
    <source>
        <dbReference type="ARBA" id="ARBA00023136"/>
    </source>
</evidence>
<dbReference type="PROSITE" id="PS00211">
    <property type="entry name" value="ABC_TRANSPORTER_1"/>
    <property type="match status" value="1"/>
</dbReference>
<dbReference type="InterPro" id="IPR017871">
    <property type="entry name" value="ABC_transporter-like_CS"/>
</dbReference>
<proteinExistence type="predicted"/>
<name>A0ABP8HPS3_9BURK</name>
<dbReference type="PROSITE" id="PS50893">
    <property type="entry name" value="ABC_TRANSPORTER_2"/>
    <property type="match status" value="1"/>
</dbReference>
<keyword evidence="6 10" id="KW-0067">ATP-binding</keyword>
<evidence type="ECO:0000256" key="2">
    <source>
        <dbReference type="ARBA" id="ARBA00022475"/>
    </source>
</evidence>
<dbReference type="InterPro" id="IPR027417">
    <property type="entry name" value="P-loop_NTPase"/>
</dbReference>
<keyword evidence="5" id="KW-0547">Nucleotide-binding</keyword>